<dbReference type="GO" id="GO:0061503">
    <property type="term" value="F:tRNA threonylcarbamoyladenosine dehydratase"/>
    <property type="evidence" value="ECO:0007669"/>
    <property type="project" value="TreeGrafter"/>
</dbReference>
<dbReference type="Pfam" id="PF00899">
    <property type="entry name" value="ThiF"/>
    <property type="match status" value="1"/>
</dbReference>
<sequence>MDVLMFNPSVDFGYNPSKNSYVFFSGDKREFNRIKSNKYVDFIVENASNKISIKDFLNNGNMLGLEKQELKLHLAILCRKGITLIKDVEQNTEYAVTELSNNYRYGYQLLYLKERFKNNLEGMDDDEIQKVISSFSVVIIGAGSPGSLLAVMFAAIGVGNISIIDGDVVDESNLMRQFFYFERDIGNKKVTALKNYIKKFNSGVCVNAVSSYINEDNVYNLIPDADMIIQTADKPIGIIDRLVDKCSEKKKVPCLFMHNQSIGPLVIPGKTKSFRDFEVKYNEETNGMYFDEIEYQDKRSNPGYPTIVHGVIPLTTKVFDVVLSYMFKDDVSYLEDGIWFENGNMQRF</sequence>
<dbReference type="Gene3D" id="3.40.50.720">
    <property type="entry name" value="NAD(P)-binding Rossmann-like Domain"/>
    <property type="match status" value="1"/>
</dbReference>
<dbReference type="PANTHER" id="PTHR43267">
    <property type="entry name" value="TRNA THREONYLCARBAMOYLADENOSINE DEHYDRATASE"/>
    <property type="match status" value="1"/>
</dbReference>
<evidence type="ECO:0000259" key="1">
    <source>
        <dbReference type="Pfam" id="PF00899"/>
    </source>
</evidence>
<organism evidence="2 3">
    <name type="scientific">Ligilactobacillus ruminis DSM 20403 = NBRC 102161</name>
    <dbReference type="NCBI Taxonomy" id="1423798"/>
    <lineage>
        <taxon>Bacteria</taxon>
        <taxon>Bacillati</taxon>
        <taxon>Bacillota</taxon>
        <taxon>Bacilli</taxon>
        <taxon>Lactobacillales</taxon>
        <taxon>Lactobacillaceae</taxon>
        <taxon>Ligilactobacillus</taxon>
    </lineage>
</organism>
<dbReference type="GO" id="GO:0061504">
    <property type="term" value="P:cyclic threonylcarbamoyladenosine biosynthetic process"/>
    <property type="evidence" value="ECO:0007669"/>
    <property type="project" value="TreeGrafter"/>
</dbReference>
<dbReference type="InterPro" id="IPR035985">
    <property type="entry name" value="Ubiquitin-activating_enz"/>
</dbReference>
<dbReference type="GO" id="GO:0008641">
    <property type="term" value="F:ubiquitin-like modifier activating enzyme activity"/>
    <property type="evidence" value="ECO:0007669"/>
    <property type="project" value="InterPro"/>
</dbReference>
<dbReference type="InterPro" id="IPR045886">
    <property type="entry name" value="ThiF/MoeB/HesA"/>
</dbReference>
<name>A0A1I2Q913_9LACO</name>
<evidence type="ECO:0000313" key="2">
    <source>
        <dbReference type="EMBL" id="SFG22767.1"/>
    </source>
</evidence>
<dbReference type="AlphaFoldDB" id="A0A1I2Q913"/>
<dbReference type="InterPro" id="IPR000594">
    <property type="entry name" value="ThiF_NAD_FAD-bd"/>
</dbReference>
<reference evidence="3" key="1">
    <citation type="submission" date="2016-10" db="EMBL/GenBank/DDBJ databases">
        <authorList>
            <person name="Varghese N."/>
            <person name="Submissions S."/>
        </authorList>
    </citation>
    <scope>NUCLEOTIDE SEQUENCE [LARGE SCALE GENOMIC DNA]</scope>
    <source>
        <strain evidence="3">DSM 20403</strain>
    </source>
</reference>
<dbReference type="SUPFAM" id="SSF69572">
    <property type="entry name" value="Activating enzymes of the ubiquitin-like proteins"/>
    <property type="match status" value="1"/>
</dbReference>
<gene>
    <name evidence="2" type="ORF">SAMN02910432_00441</name>
</gene>
<feature type="domain" description="THIF-type NAD/FAD binding fold" evidence="1">
    <location>
        <begin position="125"/>
        <end position="257"/>
    </location>
</feature>
<protein>
    <submittedName>
        <fullName evidence="2">ThiF family protein</fullName>
    </submittedName>
</protein>
<dbReference type="PANTHER" id="PTHR43267:SF1">
    <property type="entry name" value="TRNA THREONYLCARBAMOYLADENOSINE DEHYDRATASE"/>
    <property type="match status" value="1"/>
</dbReference>
<evidence type="ECO:0000313" key="3">
    <source>
        <dbReference type="Proteomes" id="UP000182635"/>
    </source>
</evidence>
<dbReference type="EMBL" id="FOPI01000006">
    <property type="protein sequence ID" value="SFG22767.1"/>
    <property type="molecule type" value="Genomic_DNA"/>
</dbReference>
<proteinExistence type="predicted"/>
<dbReference type="OrthoDB" id="9804286at2"/>
<dbReference type="RefSeq" id="WP_052750354.1">
    <property type="nucleotide sequence ID" value="NZ_AYYL01000036.1"/>
</dbReference>
<accession>A0A1I2Q913</accession>
<dbReference type="Proteomes" id="UP000182635">
    <property type="component" value="Unassembled WGS sequence"/>
</dbReference>